<keyword evidence="7" id="KW-1185">Reference proteome</keyword>
<dbReference type="InterPro" id="IPR019775">
    <property type="entry name" value="WD40_repeat_CS"/>
</dbReference>
<keyword evidence="6" id="KW-0808">Transferase</keyword>
<evidence type="ECO:0000256" key="2">
    <source>
        <dbReference type="ARBA" id="ARBA00022737"/>
    </source>
</evidence>
<dbReference type="InterPro" id="IPR008271">
    <property type="entry name" value="Ser/Thr_kinase_AS"/>
</dbReference>
<feature type="repeat" description="WD" evidence="3">
    <location>
        <begin position="1091"/>
        <end position="1132"/>
    </location>
</feature>
<dbReference type="PROSITE" id="PS50082">
    <property type="entry name" value="WD_REPEATS_2"/>
    <property type="match status" value="7"/>
</dbReference>
<dbReference type="Gene3D" id="2.130.10.10">
    <property type="entry name" value="YVTN repeat-like/Quinoprotein amine dehydrogenase"/>
    <property type="match status" value="5"/>
</dbReference>
<feature type="region of interest" description="Disordered" evidence="4">
    <location>
        <begin position="106"/>
        <end position="178"/>
    </location>
</feature>
<protein>
    <submittedName>
        <fullName evidence="6">Serine/threonine-protein kinase PrkC</fullName>
        <ecNumber evidence="6">2.7.11.1</ecNumber>
    </submittedName>
</protein>
<feature type="repeat" description="WD" evidence="3">
    <location>
        <begin position="880"/>
        <end position="921"/>
    </location>
</feature>
<evidence type="ECO:0000256" key="3">
    <source>
        <dbReference type="PROSITE-ProRule" id="PRU00221"/>
    </source>
</evidence>
<accession>A0A5B9WET9</accession>
<organism evidence="6 7">
    <name type="scientific">Aquisphaera giovannonii</name>
    <dbReference type="NCBI Taxonomy" id="406548"/>
    <lineage>
        <taxon>Bacteria</taxon>
        <taxon>Pseudomonadati</taxon>
        <taxon>Planctomycetota</taxon>
        <taxon>Planctomycetia</taxon>
        <taxon>Isosphaerales</taxon>
        <taxon>Isosphaeraceae</taxon>
        <taxon>Aquisphaera</taxon>
    </lineage>
</organism>
<dbReference type="EC" id="2.7.11.1" evidence="6"/>
<feature type="repeat" description="WD" evidence="3">
    <location>
        <begin position="838"/>
        <end position="879"/>
    </location>
</feature>
<dbReference type="SUPFAM" id="SSF56112">
    <property type="entry name" value="Protein kinase-like (PK-like)"/>
    <property type="match status" value="1"/>
</dbReference>
<reference evidence="6 7" key="1">
    <citation type="submission" date="2019-08" db="EMBL/GenBank/DDBJ databases">
        <title>Deep-cultivation of Planctomycetes and their phenomic and genomic characterization uncovers novel biology.</title>
        <authorList>
            <person name="Wiegand S."/>
            <person name="Jogler M."/>
            <person name="Boedeker C."/>
            <person name="Pinto D."/>
            <person name="Vollmers J."/>
            <person name="Rivas-Marin E."/>
            <person name="Kohn T."/>
            <person name="Peeters S.H."/>
            <person name="Heuer A."/>
            <person name="Rast P."/>
            <person name="Oberbeckmann S."/>
            <person name="Bunk B."/>
            <person name="Jeske O."/>
            <person name="Meyerdierks A."/>
            <person name="Storesund J.E."/>
            <person name="Kallscheuer N."/>
            <person name="Luecker S."/>
            <person name="Lage O.M."/>
            <person name="Pohl T."/>
            <person name="Merkel B.J."/>
            <person name="Hornburger P."/>
            <person name="Mueller R.-W."/>
            <person name="Bruemmer F."/>
            <person name="Labrenz M."/>
            <person name="Spormann A.M."/>
            <person name="Op den Camp H."/>
            <person name="Overmann J."/>
            <person name="Amann R."/>
            <person name="Jetten M.S.M."/>
            <person name="Mascher T."/>
            <person name="Medema M.H."/>
            <person name="Devos D.P."/>
            <person name="Kaster A.-K."/>
            <person name="Ovreas L."/>
            <person name="Rohde M."/>
            <person name="Galperin M.Y."/>
            <person name="Jogler C."/>
        </authorList>
    </citation>
    <scope>NUCLEOTIDE SEQUENCE [LARGE SCALE GENOMIC DNA]</scope>
    <source>
        <strain evidence="6 7">OJF2</strain>
    </source>
</reference>
<evidence type="ECO:0000259" key="5">
    <source>
        <dbReference type="PROSITE" id="PS50011"/>
    </source>
</evidence>
<dbReference type="Proteomes" id="UP000324233">
    <property type="component" value="Chromosome"/>
</dbReference>
<evidence type="ECO:0000256" key="1">
    <source>
        <dbReference type="ARBA" id="ARBA00022574"/>
    </source>
</evidence>
<dbReference type="Gene3D" id="1.10.510.10">
    <property type="entry name" value="Transferase(Phosphotransferase) domain 1"/>
    <property type="match status" value="1"/>
</dbReference>
<dbReference type="SMART" id="SM00220">
    <property type="entry name" value="S_TKc"/>
    <property type="match status" value="1"/>
</dbReference>
<dbReference type="PANTHER" id="PTHR22847">
    <property type="entry name" value="WD40 REPEAT PROTEIN"/>
    <property type="match status" value="1"/>
</dbReference>
<dbReference type="PROSITE" id="PS50294">
    <property type="entry name" value="WD_REPEATS_REGION"/>
    <property type="match status" value="7"/>
</dbReference>
<dbReference type="InterPro" id="IPR001680">
    <property type="entry name" value="WD40_rpt"/>
</dbReference>
<dbReference type="GO" id="GO:0005524">
    <property type="term" value="F:ATP binding"/>
    <property type="evidence" value="ECO:0007669"/>
    <property type="project" value="InterPro"/>
</dbReference>
<evidence type="ECO:0000313" key="7">
    <source>
        <dbReference type="Proteomes" id="UP000324233"/>
    </source>
</evidence>
<dbReference type="PROSITE" id="PS00108">
    <property type="entry name" value="PROTEIN_KINASE_ST"/>
    <property type="match status" value="1"/>
</dbReference>
<dbReference type="KEGG" id="agv:OJF2_70640"/>
<dbReference type="PROSITE" id="PS00678">
    <property type="entry name" value="WD_REPEATS_1"/>
    <property type="match status" value="4"/>
</dbReference>
<evidence type="ECO:0000256" key="4">
    <source>
        <dbReference type="SAM" id="MobiDB-lite"/>
    </source>
</evidence>
<dbReference type="PROSITE" id="PS50011">
    <property type="entry name" value="PROTEIN_KINASE_DOM"/>
    <property type="match status" value="1"/>
</dbReference>
<dbReference type="InterPro" id="IPR011047">
    <property type="entry name" value="Quinoprotein_ADH-like_sf"/>
</dbReference>
<dbReference type="Gene3D" id="3.30.200.20">
    <property type="entry name" value="Phosphorylase Kinase, domain 1"/>
    <property type="match status" value="1"/>
</dbReference>
<feature type="domain" description="Protein kinase" evidence="5">
    <location>
        <begin position="187"/>
        <end position="515"/>
    </location>
</feature>
<feature type="region of interest" description="Disordered" evidence="4">
    <location>
        <begin position="356"/>
        <end position="411"/>
    </location>
</feature>
<keyword evidence="1 3" id="KW-0853">WD repeat</keyword>
<name>A0A5B9WET9_9BACT</name>
<proteinExistence type="predicted"/>
<dbReference type="PANTHER" id="PTHR22847:SF637">
    <property type="entry name" value="WD REPEAT DOMAIN 5B"/>
    <property type="match status" value="1"/>
</dbReference>
<feature type="repeat" description="WD" evidence="3">
    <location>
        <begin position="1183"/>
        <end position="1224"/>
    </location>
</feature>
<dbReference type="InterPro" id="IPR015943">
    <property type="entry name" value="WD40/YVTN_repeat-like_dom_sf"/>
</dbReference>
<dbReference type="InterPro" id="IPR020472">
    <property type="entry name" value="WD40_PAC1"/>
</dbReference>
<dbReference type="SUPFAM" id="SSF48452">
    <property type="entry name" value="TPR-like"/>
    <property type="match status" value="1"/>
</dbReference>
<feature type="compositionally biased region" description="Low complexity" evidence="4">
    <location>
        <begin position="381"/>
        <end position="391"/>
    </location>
</feature>
<dbReference type="RefSeq" id="WP_148597901.1">
    <property type="nucleotide sequence ID" value="NZ_CP042997.1"/>
</dbReference>
<dbReference type="SUPFAM" id="SSF50998">
    <property type="entry name" value="Quinoprotein alcohol dehydrogenase-like"/>
    <property type="match status" value="2"/>
</dbReference>
<dbReference type="SMART" id="SM00320">
    <property type="entry name" value="WD40"/>
    <property type="match status" value="13"/>
</dbReference>
<dbReference type="Pfam" id="PF00400">
    <property type="entry name" value="WD40"/>
    <property type="match status" value="12"/>
</dbReference>
<keyword evidence="2" id="KW-0677">Repeat</keyword>
<evidence type="ECO:0000313" key="6">
    <source>
        <dbReference type="EMBL" id="QEH38461.1"/>
    </source>
</evidence>
<dbReference type="InterPro" id="IPR011009">
    <property type="entry name" value="Kinase-like_dom_sf"/>
</dbReference>
<feature type="compositionally biased region" description="Pro residues" evidence="4">
    <location>
        <begin position="357"/>
        <end position="373"/>
    </location>
</feature>
<dbReference type="InterPro" id="IPR011990">
    <property type="entry name" value="TPR-like_helical_dom_sf"/>
</dbReference>
<feature type="repeat" description="WD" evidence="3">
    <location>
        <begin position="922"/>
        <end position="963"/>
    </location>
</feature>
<dbReference type="Pfam" id="PF00069">
    <property type="entry name" value="Pkinase"/>
    <property type="match status" value="1"/>
</dbReference>
<dbReference type="CDD" id="cd14014">
    <property type="entry name" value="STKc_PknB_like"/>
    <property type="match status" value="1"/>
</dbReference>
<dbReference type="OrthoDB" id="500858at2"/>
<dbReference type="EMBL" id="CP042997">
    <property type="protein sequence ID" value="QEH38461.1"/>
    <property type="molecule type" value="Genomic_DNA"/>
</dbReference>
<sequence>MASPLADRELLVEALAVHLGLVARADMDRVVAGRAAAGTAAGTLVADLAGRGLADRDGLAALDSFAGALLDRRRGDVRRCLDDLSSFARVRAELGLDRQLAALASRHPTSAPAAAARAGARDEGRRGHGRANGDAPEAAFAPGFPRLEPEEDDEDEAAPAPPGGEGDPAGDDFELHPGLGEASGGRFRVLHAHARGGIGVVSVAFDGELQREVALKQIKAENADDPSSRARFLLEAEVTGRLEHPGIVPVYGLGFDDAGRPYYAMRFVRGITLEQAIAAFHEAGPGGGPSAAARGDMLELRALLGRFVSVCHTMAYAHSRNVLHRDLKPANILLGPYNETLVVDWGLAKVIDRAPAAPRPLSPAPSPPPPSRPPGDRPRLASSAAAAAAASPSPPPLGSSSSTDTMAGAAFGTPAFMSPEQAEGQLEKLGPASDVYSLGAVLYTLLCGRPPFESSWCEVTSLLARVKVGEFPAPRAARPGVPRPLEAVCLRAMARRPEDRYDGAEALAADIERWLGDEPVSAFREPRADALARWGRRHRPLVAGAAALLATAVVGLSLGLVLLEREHRETEAQRQVATIMSAEAGERAAQLSRRDYINRVNLAHRELLDDNAALGEKILYECATPQRGWEWYHVRRLAHPELDSFTNDPGRSPQDVWCLALSPDGRRLAAGSGPWFQPHDGPTAALTVRDLDSGRELFARRGAPGAVQAVAFSPDGRRLAAASGTSDGAVRGVITCHDAATGRELWSAEERDANVLGLAFSPDGKAVAAACGGFNNYDAVGYVRLYDAAAGRPRATIGGGPGGVLAVAYSPDGAQLATASRGVVDVWDAAGGAPAFQLRGHREFVYGVAFSPDGRRLASAGWDRTVRLWDRKTGELERTLRGHRGFVRGVSFSPDGRRLASCGEDRSVRIWDVEEGRALASFHGHQGFVHCVAFSPDGIRAASGSMDATVRIWPAATTEPQVTFRNGSGWVGSVAIHPGGGRVATAHNGDVRVWDPRTGEELWRAPGPRGLLGRVALAYTPDGTLLAAPDPAGRIRLRDADTGRALRALEDDGGPIVAAAAAPGGGLLAGAGDDGVVRVWDLRDGSIRARLAGHAGGVNAVCFSPDGRQLASASEDRTVKLWDLDAGKEAASLAGHATGVRGVAFAPDGLSLASVGGQYRGSPPAEVLVWDLPATGGGPRRRLEGHTGMVQAVAYSPDGRRLATASDDRTVLLWDAASGEALFTLRGHTSGVVSLAISVDGRQIVSGGIDCTARVWSSEGPEVAPARVRRRAAVELVGALFEEKLLKSEVIAALRSDPLLDGTLRDAALEVAEGRAEDAQALHEAAWLTIVRPSSPPDQQARAVAFLEAAARLVGDDPPRLAECRAELALAYCRADRPADALETLGLARTPAAPSPLRLAVLALASQRLGRFADAHAALAELRSLVRTAPNPDPAAAGFLREAEEAVHE</sequence>
<dbReference type="PRINTS" id="PR00320">
    <property type="entry name" value="GPROTEINBRPT"/>
</dbReference>
<dbReference type="CDD" id="cd00200">
    <property type="entry name" value="WD40"/>
    <property type="match status" value="2"/>
</dbReference>
<gene>
    <name evidence="6" type="primary">prkC_56</name>
    <name evidence="6" type="ORF">OJF2_70640</name>
</gene>
<feature type="repeat" description="WD" evidence="3">
    <location>
        <begin position="1049"/>
        <end position="1090"/>
    </location>
</feature>
<feature type="repeat" description="WD" evidence="3">
    <location>
        <begin position="1225"/>
        <end position="1257"/>
    </location>
</feature>
<dbReference type="GO" id="GO:0004674">
    <property type="term" value="F:protein serine/threonine kinase activity"/>
    <property type="evidence" value="ECO:0007669"/>
    <property type="project" value="UniProtKB-EC"/>
</dbReference>
<dbReference type="InterPro" id="IPR000719">
    <property type="entry name" value="Prot_kinase_dom"/>
</dbReference>
<keyword evidence="6" id="KW-0418">Kinase</keyword>